<organism evidence="2 3">
    <name type="scientific">Arthrobotrys musiformis</name>
    <dbReference type="NCBI Taxonomy" id="47236"/>
    <lineage>
        <taxon>Eukaryota</taxon>
        <taxon>Fungi</taxon>
        <taxon>Dikarya</taxon>
        <taxon>Ascomycota</taxon>
        <taxon>Pezizomycotina</taxon>
        <taxon>Orbiliomycetes</taxon>
        <taxon>Orbiliales</taxon>
        <taxon>Orbiliaceae</taxon>
        <taxon>Arthrobotrys</taxon>
    </lineage>
</organism>
<dbReference type="AlphaFoldDB" id="A0AAV9W4M4"/>
<feature type="compositionally biased region" description="Polar residues" evidence="1">
    <location>
        <begin position="121"/>
        <end position="130"/>
    </location>
</feature>
<reference evidence="2 3" key="1">
    <citation type="submission" date="2023-08" db="EMBL/GenBank/DDBJ databases">
        <authorList>
            <person name="Palmer J.M."/>
        </authorList>
    </citation>
    <scope>NUCLEOTIDE SEQUENCE [LARGE SCALE GENOMIC DNA]</scope>
    <source>
        <strain evidence="2 3">TWF481</strain>
    </source>
</reference>
<proteinExistence type="predicted"/>
<feature type="compositionally biased region" description="Basic and acidic residues" evidence="1">
    <location>
        <begin position="103"/>
        <end position="114"/>
    </location>
</feature>
<accession>A0AAV9W4M4</accession>
<protein>
    <submittedName>
        <fullName evidence="2">Uncharacterized protein</fullName>
    </submittedName>
</protein>
<evidence type="ECO:0000313" key="2">
    <source>
        <dbReference type="EMBL" id="KAK6500484.1"/>
    </source>
</evidence>
<comment type="caution">
    <text evidence="2">The sequence shown here is derived from an EMBL/GenBank/DDBJ whole genome shotgun (WGS) entry which is preliminary data.</text>
</comment>
<feature type="compositionally biased region" description="Gly residues" evidence="1">
    <location>
        <begin position="72"/>
        <end position="86"/>
    </location>
</feature>
<dbReference type="EMBL" id="JAVHJL010000007">
    <property type="protein sequence ID" value="KAK6500484.1"/>
    <property type="molecule type" value="Genomic_DNA"/>
</dbReference>
<dbReference type="Proteomes" id="UP001370758">
    <property type="component" value="Unassembled WGS sequence"/>
</dbReference>
<keyword evidence="3" id="KW-1185">Reference proteome</keyword>
<gene>
    <name evidence="2" type="ORF">TWF481_010827</name>
</gene>
<feature type="region of interest" description="Disordered" evidence="1">
    <location>
        <begin position="65"/>
        <end position="130"/>
    </location>
</feature>
<name>A0AAV9W4M4_9PEZI</name>
<evidence type="ECO:0000313" key="3">
    <source>
        <dbReference type="Proteomes" id="UP001370758"/>
    </source>
</evidence>
<evidence type="ECO:0000256" key="1">
    <source>
        <dbReference type="SAM" id="MobiDB-lite"/>
    </source>
</evidence>
<sequence>MGWTNDHAEVLQALADSMAVPYGDVAGSWVTEPVPAILSEPYLFPEGWEGEYDFARHEFGYYGPRYGPGPVPGSGSGSGSGGGGVGLRRRSIGAEGPTCGVDEGSKHSSSREEASPGGETPTPTRECTLE</sequence>